<name>A0A7G7BGS1_9ACTN</name>
<gene>
    <name evidence="1" type="ORF">F0344_07850</name>
</gene>
<evidence type="ECO:0000313" key="1">
    <source>
        <dbReference type="EMBL" id="QNE74536.1"/>
    </source>
</evidence>
<dbReference type="EMBL" id="CP045702">
    <property type="protein sequence ID" value="QNE74536.1"/>
    <property type="molecule type" value="Genomic_DNA"/>
</dbReference>
<dbReference type="KEGG" id="sfiy:F0344_07850"/>
<accession>A0A7G7BGS1</accession>
<organism evidence="1 2">
    <name type="scientific">Streptomyces finlayi</name>
    <dbReference type="NCBI Taxonomy" id="67296"/>
    <lineage>
        <taxon>Bacteria</taxon>
        <taxon>Bacillati</taxon>
        <taxon>Actinomycetota</taxon>
        <taxon>Actinomycetes</taxon>
        <taxon>Kitasatosporales</taxon>
        <taxon>Streptomycetaceae</taxon>
        <taxon>Streptomyces</taxon>
    </lineage>
</organism>
<evidence type="ECO:0000313" key="2">
    <source>
        <dbReference type="Proteomes" id="UP000515307"/>
    </source>
</evidence>
<reference evidence="2" key="1">
    <citation type="submission" date="2019-10" db="EMBL/GenBank/DDBJ databases">
        <title>Antimicrobial potential of Antarctic Bacteria.</title>
        <authorList>
            <person name="Benaud N."/>
            <person name="Edwards R.J."/>
            <person name="Ferrari B.C."/>
        </authorList>
    </citation>
    <scope>NUCLEOTIDE SEQUENCE [LARGE SCALE GENOMIC DNA]</scope>
    <source>
        <strain evidence="2">NBSH44</strain>
    </source>
</reference>
<dbReference type="Proteomes" id="UP000515307">
    <property type="component" value="Chromosome"/>
</dbReference>
<proteinExistence type="predicted"/>
<protein>
    <submittedName>
        <fullName evidence="1">Uncharacterized protein</fullName>
    </submittedName>
</protein>
<keyword evidence="2" id="KW-1185">Reference proteome</keyword>
<dbReference type="AlphaFoldDB" id="A0A7G7BGS1"/>
<sequence length="186" mass="20566">MNPDIQRELIPRDDTLQLIGALDEMRAKLAGSAEQWHLLDDTGHVPASASYADLIQHSEIAQSLAHGVVQMVAEFARTPHSTNRAGSTVLTHLATAATMSSYAAPHFADTAEAALALPQSRDNQFLENRMAVHHATARAYLRRSSESLRDAVKELHAHLDLHRFFPTYTLQEAVTPPPPRPSTRHR</sequence>
<dbReference type="RefSeq" id="WP_185298093.1">
    <property type="nucleotide sequence ID" value="NZ_CP045702.1"/>
</dbReference>